<accession>A0AAD6VNT6</accession>
<feature type="region of interest" description="Disordered" evidence="1">
    <location>
        <begin position="386"/>
        <end position="405"/>
    </location>
</feature>
<evidence type="ECO:0000313" key="2">
    <source>
        <dbReference type="EMBL" id="KAJ7218517.1"/>
    </source>
</evidence>
<comment type="caution">
    <text evidence="2">The sequence shown here is derived from an EMBL/GenBank/DDBJ whole genome shotgun (WGS) entry which is preliminary data.</text>
</comment>
<feature type="region of interest" description="Disordered" evidence="1">
    <location>
        <begin position="272"/>
        <end position="343"/>
    </location>
</feature>
<gene>
    <name evidence="2" type="ORF">GGX14DRAFT_595137</name>
</gene>
<name>A0AAD6VNT6_9AGAR</name>
<proteinExistence type="predicted"/>
<protein>
    <submittedName>
        <fullName evidence="2">Uncharacterized protein</fullName>
    </submittedName>
</protein>
<dbReference type="EMBL" id="JARJCW010000012">
    <property type="protein sequence ID" value="KAJ7218517.1"/>
    <property type="molecule type" value="Genomic_DNA"/>
</dbReference>
<dbReference type="PROSITE" id="PS51257">
    <property type="entry name" value="PROKAR_LIPOPROTEIN"/>
    <property type="match status" value="1"/>
</dbReference>
<dbReference type="AlphaFoldDB" id="A0AAD6VNT6"/>
<reference evidence="2" key="1">
    <citation type="submission" date="2023-03" db="EMBL/GenBank/DDBJ databases">
        <title>Massive genome expansion in bonnet fungi (Mycena s.s.) driven by repeated elements and novel gene families across ecological guilds.</title>
        <authorList>
            <consortium name="Lawrence Berkeley National Laboratory"/>
            <person name="Harder C.B."/>
            <person name="Miyauchi S."/>
            <person name="Viragh M."/>
            <person name="Kuo A."/>
            <person name="Thoen E."/>
            <person name="Andreopoulos B."/>
            <person name="Lu D."/>
            <person name="Skrede I."/>
            <person name="Drula E."/>
            <person name="Henrissat B."/>
            <person name="Morin E."/>
            <person name="Kohler A."/>
            <person name="Barry K."/>
            <person name="LaButti K."/>
            <person name="Morin E."/>
            <person name="Salamov A."/>
            <person name="Lipzen A."/>
            <person name="Mereny Z."/>
            <person name="Hegedus B."/>
            <person name="Baldrian P."/>
            <person name="Stursova M."/>
            <person name="Weitz H."/>
            <person name="Taylor A."/>
            <person name="Grigoriev I.V."/>
            <person name="Nagy L.G."/>
            <person name="Martin F."/>
            <person name="Kauserud H."/>
        </authorList>
    </citation>
    <scope>NUCLEOTIDE SEQUENCE</scope>
    <source>
        <strain evidence="2">9144</strain>
    </source>
</reference>
<dbReference type="Proteomes" id="UP001219525">
    <property type="component" value="Unassembled WGS sequence"/>
</dbReference>
<evidence type="ECO:0000313" key="3">
    <source>
        <dbReference type="Proteomes" id="UP001219525"/>
    </source>
</evidence>
<organism evidence="2 3">
    <name type="scientific">Mycena pura</name>
    <dbReference type="NCBI Taxonomy" id="153505"/>
    <lineage>
        <taxon>Eukaryota</taxon>
        <taxon>Fungi</taxon>
        <taxon>Dikarya</taxon>
        <taxon>Basidiomycota</taxon>
        <taxon>Agaricomycotina</taxon>
        <taxon>Agaricomycetes</taxon>
        <taxon>Agaricomycetidae</taxon>
        <taxon>Agaricales</taxon>
        <taxon>Marasmiineae</taxon>
        <taxon>Mycenaceae</taxon>
        <taxon>Mycena</taxon>
    </lineage>
</organism>
<evidence type="ECO:0000256" key="1">
    <source>
        <dbReference type="SAM" id="MobiDB-lite"/>
    </source>
</evidence>
<sequence length="422" mass="47008">MSGIKCVNQFPYGDGRGWYPLASYYSLGSCTSAELECRSNTHIRDQVQYQGEVTIVTTGSDGKEWTAFAAQPELEPHGVQLRSWHGSLVPESTLRLWRSTVLVWHPLLEQTVFPDGGMIDITSGADFYRNYYRPGSGSRRCVFRKKRESPGKSWKRKRLQRHSDGTAPCRESMSHLVVSQLGIWDKSGSTSMARGATATGVAAQRKLQLISIGSGEDRRIVGNKIRIRGRQHILLNLINIVGAVHTLVEYARELRGPMHRYPECDVSVQSRLYPEKAPPTTVERGPRADGPYGVNARGEISSSTINSLRRRRRQSTQSATTTVPSTTNPPTTPPTMGPVLTDDGFEVGADALLSAESYGREHLSWLSKIYLLLNFVTFLIDRRRNQGVPTGRCRDTASEGGRPPRPLISLFGPKFQLLQKRV</sequence>
<keyword evidence="3" id="KW-1185">Reference proteome</keyword>
<feature type="compositionally biased region" description="Low complexity" evidence="1">
    <location>
        <begin position="315"/>
        <end position="329"/>
    </location>
</feature>